<organism evidence="2 3">
    <name type="scientific">Halobacillus faecis</name>
    <dbReference type="NCBI Taxonomy" id="360184"/>
    <lineage>
        <taxon>Bacteria</taxon>
        <taxon>Bacillati</taxon>
        <taxon>Bacillota</taxon>
        <taxon>Bacilli</taxon>
        <taxon>Bacillales</taxon>
        <taxon>Bacillaceae</taxon>
        <taxon>Halobacillus</taxon>
    </lineage>
</organism>
<feature type="transmembrane region" description="Helical" evidence="1">
    <location>
        <begin position="33"/>
        <end position="56"/>
    </location>
</feature>
<sequence length="153" mass="16536">MLKRKIVAGSITSSIYAVVLGFIMAFDSGLSSLVVYLHTVTLLIPVGLLYSLPLILSYGVAASFVSEWAGGYIAKVTGQPKAELLVSGLLHMFFGVIFMWVSLGAACIFFAVDLILKSRKKHFTWGTVYRSFLLPTGIGLSFLIILWVVGGLA</sequence>
<evidence type="ECO:0000313" key="3">
    <source>
        <dbReference type="Proteomes" id="UP000321886"/>
    </source>
</evidence>
<protein>
    <submittedName>
        <fullName evidence="2">Uncharacterized protein</fullName>
    </submittedName>
</protein>
<proteinExistence type="predicted"/>
<dbReference type="EMBL" id="BJYD01000017">
    <property type="protein sequence ID" value="GEN53545.1"/>
    <property type="molecule type" value="Genomic_DNA"/>
</dbReference>
<keyword evidence="1" id="KW-0812">Transmembrane</keyword>
<accession>A0A511WQX9</accession>
<comment type="caution">
    <text evidence="2">The sequence shown here is derived from an EMBL/GenBank/DDBJ whole genome shotgun (WGS) entry which is preliminary data.</text>
</comment>
<feature type="transmembrane region" description="Helical" evidence="1">
    <location>
        <begin position="6"/>
        <end position="26"/>
    </location>
</feature>
<evidence type="ECO:0000313" key="2">
    <source>
        <dbReference type="EMBL" id="GEN53545.1"/>
    </source>
</evidence>
<name>A0A511WQX9_9BACI</name>
<dbReference type="OrthoDB" id="2609634at2"/>
<feature type="transmembrane region" description="Helical" evidence="1">
    <location>
        <begin position="128"/>
        <end position="149"/>
    </location>
</feature>
<keyword evidence="1" id="KW-1133">Transmembrane helix</keyword>
<dbReference type="AlphaFoldDB" id="A0A511WQX9"/>
<gene>
    <name evidence="2" type="ORF">HFA01_18070</name>
</gene>
<dbReference type="RefSeq" id="WP_146815349.1">
    <property type="nucleotide sequence ID" value="NZ_BJYD01000017.1"/>
</dbReference>
<keyword evidence="3" id="KW-1185">Reference proteome</keyword>
<evidence type="ECO:0000256" key="1">
    <source>
        <dbReference type="SAM" id="Phobius"/>
    </source>
</evidence>
<feature type="transmembrane region" description="Helical" evidence="1">
    <location>
        <begin position="89"/>
        <end position="116"/>
    </location>
</feature>
<dbReference type="Proteomes" id="UP000321886">
    <property type="component" value="Unassembled WGS sequence"/>
</dbReference>
<keyword evidence="1" id="KW-0472">Membrane</keyword>
<reference evidence="2 3" key="1">
    <citation type="submission" date="2019-07" db="EMBL/GenBank/DDBJ databases">
        <title>Whole genome shotgun sequence of Halobacillus faecis NBRC 103569.</title>
        <authorList>
            <person name="Hosoyama A."/>
            <person name="Uohara A."/>
            <person name="Ohji S."/>
            <person name="Ichikawa N."/>
        </authorList>
    </citation>
    <scope>NUCLEOTIDE SEQUENCE [LARGE SCALE GENOMIC DNA]</scope>
    <source>
        <strain evidence="2 3">NBRC 103569</strain>
    </source>
</reference>